<evidence type="ECO:0000256" key="2">
    <source>
        <dbReference type="ARBA" id="ARBA00013346"/>
    </source>
</evidence>
<evidence type="ECO:0000313" key="5">
    <source>
        <dbReference type="Proteomes" id="UP000503336"/>
    </source>
</evidence>
<sequence>MSDFAKSRVAMVDRQVRPSDVTSYPIIEAMLKIPRERYAPAALRAVAYADAPLALGPGREMLDPRTFAKMLDGADIGPDDLVLDLAPGYGYSTAVIARMAAAVIAIEPSSEMAAAATEILNAEEVDNAIVSEGEPAAGDPAHGPYDAIFINGAVGGTPKSLLSQLKEGGKIVAIEMEGANGKAVAYIRNGDQLYSRPLFNATAPVLPGFEVAEEFAL</sequence>
<keyword evidence="4" id="KW-0808">Transferase</keyword>
<dbReference type="GO" id="GO:0005737">
    <property type="term" value="C:cytoplasm"/>
    <property type="evidence" value="ECO:0007669"/>
    <property type="project" value="TreeGrafter"/>
</dbReference>
<dbReference type="Proteomes" id="UP000503336">
    <property type="component" value="Chromosome"/>
</dbReference>
<dbReference type="CDD" id="cd02440">
    <property type="entry name" value="AdoMet_MTases"/>
    <property type="match status" value="1"/>
</dbReference>
<evidence type="ECO:0000256" key="3">
    <source>
        <dbReference type="ARBA" id="ARBA00030757"/>
    </source>
</evidence>
<reference evidence="4 5" key="1">
    <citation type="submission" date="2020-02" db="EMBL/GenBank/DDBJ databases">
        <title>complete genome sequence of Rhodobacteraceae bacterium.</title>
        <authorList>
            <person name="Park J."/>
            <person name="Kim Y.-S."/>
            <person name="Kim K.-H."/>
        </authorList>
    </citation>
    <scope>NUCLEOTIDE SEQUENCE [LARGE SCALE GENOMIC DNA]</scope>
    <source>
        <strain evidence="4 5">RR4-56</strain>
    </source>
</reference>
<dbReference type="InterPro" id="IPR029063">
    <property type="entry name" value="SAM-dependent_MTases_sf"/>
</dbReference>
<dbReference type="Gene3D" id="3.40.50.150">
    <property type="entry name" value="Vaccinia Virus protein VP39"/>
    <property type="match status" value="1"/>
</dbReference>
<proteinExistence type="inferred from homology"/>
<evidence type="ECO:0000256" key="1">
    <source>
        <dbReference type="ARBA" id="ARBA00005369"/>
    </source>
</evidence>
<dbReference type="PANTHER" id="PTHR11579:SF18">
    <property type="entry name" value="PROTEIN-L-ISOASPARTATE O-METHYLTRANSFERASE"/>
    <property type="match status" value="1"/>
</dbReference>
<organism evidence="4 5">
    <name type="scientific">Pikeienuella piscinae</name>
    <dbReference type="NCBI Taxonomy" id="2748098"/>
    <lineage>
        <taxon>Bacteria</taxon>
        <taxon>Pseudomonadati</taxon>
        <taxon>Pseudomonadota</taxon>
        <taxon>Alphaproteobacteria</taxon>
        <taxon>Rhodobacterales</taxon>
        <taxon>Paracoccaceae</taxon>
        <taxon>Pikeienuella</taxon>
    </lineage>
</organism>
<dbReference type="InterPro" id="IPR000682">
    <property type="entry name" value="PCMT"/>
</dbReference>
<dbReference type="AlphaFoldDB" id="A0A7L5BVG1"/>
<dbReference type="GO" id="GO:0004719">
    <property type="term" value="F:protein-L-isoaspartate (D-aspartate) O-methyltransferase activity"/>
    <property type="evidence" value="ECO:0007669"/>
    <property type="project" value="InterPro"/>
</dbReference>
<dbReference type="PANTHER" id="PTHR11579">
    <property type="entry name" value="PROTEIN-L-ISOASPARTATE O-METHYLTRANSFERASE"/>
    <property type="match status" value="1"/>
</dbReference>
<name>A0A7L5BVG1_9RHOB</name>
<keyword evidence="5" id="KW-1185">Reference proteome</keyword>
<accession>A0A7L5BVG1</accession>
<dbReference type="RefSeq" id="WP_165097196.1">
    <property type="nucleotide sequence ID" value="NZ_CP049056.1"/>
</dbReference>
<dbReference type="EMBL" id="CP049056">
    <property type="protein sequence ID" value="QIE55371.1"/>
    <property type="molecule type" value="Genomic_DNA"/>
</dbReference>
<evidence type="ECO:0000313" key="4">
    <source>
        <dbReference type="EMBL" id="QIE55371.1"/>
    </source>
</evidence>
<dbReference type="SUPFAM" id="SSF53335">
    <property type="entry name" value="S-adenosyl-L-methionine-dependent methyltransferases"/>
    <property type="match status" value="1"/>
</dbReference>
<dbReference type="KEGG" id="hdh:G5B40_07820"/>
<protein>
    <recommendedName>
        <fullName evidence="2">Protein-L-isoaspartate O-methyltransferase</fullName>
    </recommendedName>
    <alternativeName>
        <fullName evidence="3">Protein L-isoaspartyl methyltransferase</fullName>
    </alternativeName>
</protein>
<comment type="similarity">
    <text evidence="1">Belongs to the methyltransferase superfamily. L-isoaspartyl/D-aspartyl protein methyltransferase family.</text>
</comment>
<dbReference type="Pfam" id="PF01135">
    <property type="entry name" value="PCMT"/>
    <property type="match status" value="1"/>
</dbReference>
<dbReference type="GO" id="GO:0032259">
    <property type="term" value="P:methylation"/>
    <property type="evidence" value="ECO:0007669"/>
    <property type="project" value="UniProtKB-KW"/>
</dbReference>
<keyword evidence="4" id="KW-0489">Methyltransferase</keyword>
<gene>
    <name evidence="4" type="ORF">G5B40_07820</name>
</gene>